<dbReference type="InterPro" id="IPR036524">
    <property type="entry name" value="Frataxin/CyaY_sf"/>
</dbReference>
<dbReference type="PROSITE" id="PS50810">
    <property type="entry name" value="FRATAXIN_2"/>
    <property type="match status" value="1"/>
</dbReference>
<keyword evidence="6" id="KW-0410">Iron transport</keyword>
<evidence type="ECO:0000313" key="14">
    <source>
        <dbReference type="EMBL" id="OXV05297.1"/>
    </source>
</evidence>
<comment type="similarity">
    <text evidence="2">Belongs to the frataxin family.</text>
</comment>
<dbReference type="GO" id="GO:0006879">
    <property type="term" value="P:intracellular iron ion homeostasis"/>
    <property type="evidence" value="ECO:0007669"/>
    <property type="project" value="UniProtKB-KW"/>
</dbReference>
<dbReference type="PANTHER" id="PTHR16821">
    <property type="entry name" value="FRATAXIN"/>
    <property type="match status" value="1"/>
</dbReference>
<dbReference type="GO" id="GO:0005739">
    <property type="term" value="C:mitochondrion"/>
    <property type="evidence" value="ECO:0007669"/>
    <property type="project" value="UniProtKB-SubCell"/>
</dbReference>
<dbReference type="EC" id="1.16.3.1" evidence="3"/>
<dbReference type="PROSITE" id="PS01344">
    <property type="entry name" value="FRATAXIN_1"/>
    <property type="match status" value="1"/>
</dbReference>
<keyword evidence="11" id="KW-0496">Mitochondrion</keyword>
<sequence>MLSRTHRSITSGALPAIPHLYRTPFCPASQIHQFQPKPSLILGSPLSTQSCHPTYSLQRNFHSTRPARKGITPHSSDPAPPNPQSSNGAIHATDPSPLTDPQYHEHSEHYLNILMAELERVQEEGSEVEAEYSAGVLSIVAPGIGTYVLNKQPPNKQIWLSSPISGPKRYDWVVQGDRMHEKQDTRSFLNGQWIYLRDGSNLTELLNSELSLKLPLDIYSEESDFDDHH</sequence>
<dbReference type="GO" id="GO:0051537">
    <property type="term" value="F:2 iron, 2 sulfur cluster binding"/>
    <property type="evidence" value="ECO:0007669"/>
    <property type="project" value="TreeGrafter"/>
</dbReference>
<dbReference type="GO" id="GO:0008199">
    <property type="term" value="F:ferric iron binding"/>
    <property type="evidence" value="ECO:0007669"/>
    <property type="project" value="InterPro"/>
</dbReference>
<dbReference type="Gene3D" id="3.30.920.10">
    <property type="entry name" value="Frataxin/CyaY"/>
    <property type="match status" value="1"/>
</dbReference>
<evidence type="ECO:0000256" key="9">
    <source>
        <dbReference type="ARBA" id="ARBA00023004"/>
    </source>
</evidence>
<dbReference type="FunFam" id="3.30.920.10:FF:000004">
    <property type="entry name" value="Mitochondrial chaperone Frataxin"/>
    <property type="match status" value="1"/>
</dbReference>
<keyword evidence="8" id="KW-0560">Oxidoreductase</keyword>
<dbReference type="InterPro" id="IPR017789">
    <property type="entry name" value="Frataxin"/>
</dbReference>
<name>A0A232LNA2_9EURO</name>
<comment type="caution">
    <text evidence="14">The sequence shown here is derived from an EMBL/GenBank/DDBJ whole genome shotgun (WGS) entry which is preliminary data.</text>
</comment>
<keyword evidence="4" id="KW-0409">Iron storage</keyword>
<proteinExistence type="inferred from homology"/>
<evidence type="ECO:0000256" key="3">
    <source>
        <dbReference type="ARBA" id="ARBA00013107"/>
    </source>
</evidence>
<evidence type="ECO:0000256" key="1">
    <source>
        <dbReference type="ARBA" id="ARBA00004173"/>
    </source>
</evidence>
<evidence type="ECO:0000256" key="10">
    <source>
        <dbReference type="ARBA" id="ARBA00023065"/>
    </source>
</evidence>
<dbReference type="NCBIfam" id="TIGR03422">
    <property type="entry name" value="mito_frataxin"/>
    <property type="match status" value="1"/>
</dbReference>
<keyword evidence="7" id="KW-0809">Transit peptide</keyword>
<dbReference type="GO" id="GO:0004322">
    <property type="term" value="F:ferroxidase activity"/>
    <property type="evidence" value="ECO:0007669"/>
    <property type="project" value="UniProtKB-EC"/>
</dbReference>
<evidence type="ECO:0000256" key="7">
    <source>
        <dbReference type="ARBA" id="ARBA00022946"/>
    </source>
</evidence>
<evidence type="ECO:0000313" key="15">
    <source>
        <dbReference type="Proteomes" id="UP000243515"/>
    </source>
</evidence>
<dbReference type="PANTHER" id="PTHR16821:SF2">
    <property type="entry name" value="FRATAXIN, MITOCHONDRIAL"/>
    <property type="match status" value="1"/>
</dbReference>
<dbReference type="OrthoDB" id="1897642at2759"/>
<comment type="catalytic activity">
    <reaction evidence="12">
        <text>4 Fe(2+) + O2 + 4 H(+) = 4 Fe(3+) + 2 H2O</text>
        <dbReference type="Rhea" id="RHEA:11148"/>
        <dbReference type="ChEBI" id="CHEBI:15377"/>
        <dbReference type="ChEBI" id="CHEBI:15378"/>
        <dbReference type="ChEBI" id="CHEBI:15379"/>
        <dbReference type="ChEBI" id="CHEBI:29033"/>
        <dbReference type="ChEBI" id="CHEBI:29034"/>
        <dbReference type="EC" id="1.16.3.1"/>
    </reaction>
</comment>
<dbReference type="GO" id="GO:0006826">
    <property type="term" value="P:iron ion transport"/>
    <property type="evidence" value="ECO:0007669"/>
    <property type="project" value="UniProtKB-KW"/>
</dbReference>
<keyword evidence="5" id="KW-0813">Transport</keyword>
<evidence type="ECO:0000256" key="12">
    <source>
        <dbReference type="ARBA" id="ARBA00047990"/>
    </source>
</evidence>
<keyword evidence="15" id="KW-1185">Reference proteome</keyword>
<keyword evidence="10" id="KW-0406">Ion transport</keyword>
<dbReference type="AlphaFoldDB" id="A0A232LNA2"/>
<reference evidence="14 15" key="1">
    <citation type="journal article" date="2015" name="Environ. Microbiol.">
        <title>Metagenome sequence of Elaphomyces granulatus from sporocarp tissue reveals Ascomycota ectomycorrhizal fingerprints of genome expansion and a Proteobacteria-rich microbiome.</title>
        <authorList>
            <person name="Quandt C.A."/>
            <person name="Kohler A."/>
            <person name="Hesse C.N."/>
            <person name="Sharpton T.J."/>
            <person name="Martin F."/>
            <person name="Spatafora J.W."/>
        </authorList>
    </citation>
    <scope>NUCLEOTIDE SEQUENCE [LARGE SCALE GENOMIC DNA]</scope>
    <source>
        <strain evidence="14 15">OSC145934</strain>
    </source>
</reference>
<keyword evidence="9" id="KW-0408">Iron</keyword>
<evidence type="ECO:0000256" key="13">
    <source>
        <dbReference type="SAM" id="MobiDB-lite"/>
    </source>
</evidence>
<dbReference type="InterPro" id="IPR020895">
    <property type="entry name" value="Frataxin_CS"/>
</dbReference>
<dbReference type="GO" id="GO:0008198">
    <property type="term" value="F:ferrous iron binding"/>
    <property type="evidence" value="ECO:0007669"/>
    <property type="project" value="TreeGrafter"/>
</dbReference>
<comment type="subcellular location">
    <subcellularLocation>
        <location evidence="1">Mitochondrion</location>
    </subcellularLocation>
</comment>
<dbReference type="EMBL" id="NPHW01007225">
    <property type="protein sequence ID" value="OXV05297.1"/>
    <property type="molecule type" value="Genomic_DNA"/>
</dbReference>
<dbReference type="InterPro" id="IPR002908">
    <property type="entry name" value="Frataxin/CyaY"/>
</dbReference>
<evidence type="ECO:0000256" key="11">
    <source>
        <dbReference type="ARBA" id="ARBA00023128"/>
    </source>
</evidence>
<dbReference type="SMART" id="SM01219">
    <property type="entry name" value="Frataxin_Cyay"/>
    <property type="match status" value="1"/>
</dbReference>
<dbReference type="GO" id="GO:0016226">
    <property type="term" value="P:iron-sulfur cluster assembly"/>
    <property type="evidence" value="ECO:0007669"/>
    <property type="project" value="InterPro"/>
</dbReference>
<dbReference type="Proteomes" id="UP000243515">
    <property type="component" value="Unassembled WGS sequence"/>
</dbReference>
<dbReference type="NCBIfam" id="TIGR03421">
    <property type="entry name" value="FeS_CyaY"/>
    <property type="match status" value="1"/>
</dbReference>
<organism evidence="14 15">
    <name type="scientific">Elaphomyces granulatus</name>
    <dbReference type="NCBI Taxonomy" id="519963"/>
    <lineage>
        <taxon>Eukaryota</taxon>
        <taxon>Fungi</taxon>
        <taxon>Dikarya</taxon>
        <taxon>Ascomycota</taxon>
        <taxon>Pezizomycotina</taxon>
        <taxon>Eurotiomycetes</taxon>
        <taxon>Eurotiomycetidae</taxon>
        <taxon>Eurotiales</taxon>
        <taxon>Elaphomycetaceae</taxon>
        <taxon>Elaphomyces</taxon>
    </lineage>
</organism>
<dbReference type="SUPFAM" id="SSF55387">
    <property type="entry name" value="Frataxin/Nqo15-like"/>
    <property type="match status" value="1"/>
</dbReference>
<feature type="region of interest" description="Disordered" evidence="13">
    <location>
        <begin position="65"/>
        <end position="103"/>
    </location>
</feature>
<evidence type="ECO:0000256" key="2">
    <source>
        <dbReference type="ARBA" id="ARBA00008183"/>
    </source>
</evidence>
<accession>A0A232LNA2</accession>
<evidence type="ECO:0000256" key="6">
    <source>
        <dbReference type="ARBA" id="ARBA00022496"/>
    </source>
</evidence>
<dbReference type="GO" id="GO:0034986">
    <property type="term" value="F:iron chaperone activity"/>
    <property type="evidence" value="ECO:0007669"/>
    <property type="project" value="TreeGrafter"/>
</dbReference>
<evidence type="ECO:0000256" key="8">
    <source>
        <dbReference type="ARBA" id="ARBA00023002"/>
    </source>
</evidence>
<evidence type="ECO:0000256" key="4">
    <source>
        <dbReference type="ARBA" id="ARBA00022434"/>
    </source>
</evidence>
<dbReference type="Pfam" id="PF01491">
    <property type="entry name" value="Frataxin_Cyay"/>
    <property type="match status" value="1"/>
</dbReference>
<protein>
    <recommendedName>
        <fullName evidence="3">ferroxidase</fullName>
        <ecNumber evidence="3">1.16.3.1</ecNumber>
    </recommendedName>
</protein>
<evidence type="ECO:0000256" key="5">
    <source>
        <dbReference type="ARBA" id="ARBA00022448"/>
    </source>
</evidence>
<gene>
    <name evidence="14" type="ORF">Egran_06935</name>
</gene>